<dbReference type="Proteomes" id="UP001611383">
    <property type="component" value="Chromosome"/>
</dbReference>
<keyword evidence="2" id="KW-1185">Reference proteome</keyword>
<proteinExistence type="predicted"/>
<reference evidence="1 2" key="1">
    <citation type="submission" date="2019-08" db="EMBL/GenBank/DDBJ databases">
        <title>Archangium and Cystobacter genomes.</title>
        <authorList>
            <person name="Chen I.-C.K."/>
            <person name="Wielgoss S."/>
        </authorList>
    </citation>
    <scope>NUCLEOTIDE SEQUENCE [LARGE SCALE GENOMIC DNA]</scope>
    <source>
        <strain evidence="1 2">Cbm 6</strain>
    </source>
</reference>
<sequence>MTSYTVRLSAAPQGHEIPPLLAEVGAWIGEQPHGTLGWFDALEATDIPEEWSPEKADRLRRNAFAFMSLADGSLLVLVNTGVKTPPAVALLGSEGEARTVANSLEEFLTLWSQGETELHELDDEEGASGREALASWLKAKKVKKPRAKAFDFAAWLDGDAAVPPTAQTPTVAARKSAPTPVMKQLGPKTQQLASILGTRADAPGVIAYVTEVLGKKVPPSTSENTDSVNVSATKHGVELVFSHDILNDAYPPVPKTAKTFIPYVSYAWVRAKIGEEVLGVPWKVTSEAEITKVLGPPTGRRAAFTDEDELTVAYWAYSLDTAAHVELKLSFDESITVTLAVKSAGALSRHSDVTTGLFVGYAATRGLLDTSRFPAHRELLEAVAKRKAKGSELVKQALPRGLWNDHLRDAPGLRQLAWRWFHNMKGLWITADLKETFGKRAGPFGHDEPVLDDDTWDAVDQAAPLLDKRFAAWLADRGPE</sequence>
<protein>
    <submittedName>
        <fullName evidence="1">Uncharacterized protein</fullName>
    </submittedName>
</protein>
<evidence type="ECO:0000313" key="2">
    <source>
        <dbReference type="Proteomes" id="UP001611383"/>
    </source>
</evidence>
<dbReference type="EMBL" id="CP043494">
    <property type="protein sequence ID" value="WNG51121.1"/>
    <property type="molecule type" value="Genomic_DNA"/>
</dbReference>
<gene>
    <name evidence="1" type="ORF">F0U60_48595</name>
</gene>
<name>A0ABY9X6W8_9BACT</name>
<accession>A0ABY9X6W8</accession>
<organism evidence="1 2">
    <name type="scientific">Archangium minus</name>
    <dbReference type="NCBI Taxonomy" id="83450"/>
    <lineage>
        <taxon>Bacteria</taxon>
        <taxon>Pseudomonadati</taxon>
        <taxon>Myxococcota</taxon>
        <taxon>Myxococcia</taxon>
        <taxon>Myxococcales</taxon>
        <taxon>Cystobacterineae</taxon>
        <taxon>Archangiaceae</taxon>
        <taxon>Archangium</taxon>
    </lineage>
</organism>
<dbReference type="RefSeq" id="WP_395811025.1">
    <property type="nucleotide sequence ID" value="NZ_CP043494.1"/>
</dbReference>
<evidence type="ECO:0000313" key="1">
    <source>
        <dbReference type="EMBL" id="WNG51121.1"/>
    </source>
</evidence>